<protein>
    <submittedName>
        <fullName evidence="1">Uncharacterized protein</fullName>
    </submittedName>
</protein>
<gene>
    <name evidence="1" type="ORF">FE785_00970</name>
</gene>
<evidence type="ECO:0000313" key="1">
    <source>
        <dbReference type="EMBL" id="QCU89300.1"/>
    </source>
</evidence>
<dbReference type="AlphaFoldDB" id="A0A4P9K4H0"/>
<evidence type="ECO:0000313" key="2">
    <source>
        <dbReference type="Proteomes" id="UP000304864"/>
    </source>
</evidence>
<dbReference type="EMBL" id="CP040602">
    <property type="protein sequence ID" value="QCU89300.1"/>
    <property type="molecule type" value="Genomic_DNA"/>
</dbReference>
<keyword evidence="2" id="KW-1185">Reference proteome</keyword>
<organism evidence="1 2">
    <name type="scientific">Thiomicrorhabdus sediminis</name>
    <dbReference type="NCBI Taxonomy" id="2580412"/>
    <lineage>
        <taxon>Bacteria</taxon>
        <taxon>Pseudomonadati</taxon>
        <taxon>Pseudomonadota</taxon>
        <taxon>Gammaproteobacteria</taxon>
        <taxon>Thiotrichales</taxon>
        <taxon>Piscirickettsiaceae</taxon>
        <taxon>Thiomicrorhabdus</taxon>
    </lineage>
</organism>
<dbReference type="Proteomes" id="UP000304864">
    <property type="component" value="Chromosome"/>
</dbReference>
<proteinExistence type="predicted"/>
<name>A0A4P9K4H0_9GAMM</name>
<accession>A0A4P9K4H0</accession>
<reference evidence="1 2" key="1">
    <citation type="submission" date="2019-05" db="EMBL/GenBank/DDBJ databases">
        <title>Thiomicrorhabdus sediminis sp. nov, a novel sulfur-oxidizing bacterium isolated from coastal sediment.</title>
        <authorList>
            <person name="Liu X."/>
        </authorList>
    </citation>
    <scope>NUCLEOTIDE SEQUENCE [LARGE SCALE GENOMIC DNA]</scope>
    <source>
        <strain evidence="1 2">G1</strain>
    </source>
</reference>
<dbReference type="KEGG" id="thig:FE785_00970"/>
<sequence length="112" mass="13062">MEREMHGHKLNLLWKKITPQLQEIIIGMHNNNTGIPLTNALTKRRKVFESELNELALSGKSGHAQPFNDWRYPYELKDMKLMSLETVFNLMETFGQAAQYVKTHEEMASEEN</sequence>